<dbReference type="InterPro" id="IPR029063">
    <property type="entry name" value="SAM-dependent_MTases_sf"/>
</dbReference>
<gene>
    <name evidence="4" type="ORF">B4U80_12544</name>
</gene>
<dbReference type="InterPro" id="IPR008854">
    <property type="entry name" value="TPMT"/>
</dbReference>
<dbReference type="AlphaFoldDB" id="A0A443RSH2"/>
<protein>
    <submittedName>
        <fullName evidence="4">NHL repeat-containing E3 ubiquitin protein ligase 1-like protein</fullName>
    </submittedName>
</protein>
<name>A0A443RSH2_9ACAR</name>
<dbReference type="EMBL" id="NCKV01043621">
    <property type="protein sequence ID" value="RWS18215.1"/>
    <property type="molecule type" value="Genomic_DNA"/>
</dbReference>
<evidence type="ECO:0000256" key="1">
    <source>
        <dbReference type="ARBA" id="ARBA00022603"/>
    </source>
</evidence>
<dbReference type="PROSITE" id="PS51585">
    <property type="entry name" value="SAM_MT_TPMT"/>
    <property type="match status" value="1"/>
</dbReference>
<organism evidence="4 5">
    <name type="scientific">Leptotrombidium deliense</name>
    <dbReference type="NCBI Taxonomy" id="299467"/>
    <lineage>
        <taxon>Eukaryota</taxon>
        <taxon>Metazoa</taxon>
        <taxon>Ecdysozoa</taxon>
        <taxon>Arthropoda</taxon>
        <taxon>Chelicerata</taxon>
        <taxon>Arachnida</taxon>
        <taxon>Acari</taxon>
        <taxon>Acariformes</taxon>
        <taxon>Trombidiformes</taxon>
        <taxon>Prostigmata</taxon>
        <taxon>Anystina</taxon>
        <taxon>Parasitengona</taxon>
        <taxon>Trombiculoidea</taxon>
        <taxon>Trombiculidae</taxon>
        <taxon>Leptotrombidium</taxon>
    </lineage>
</organism>
<feature type="non-terminal residue" evidence="4">
    <location>
        <position position="1"/>
    </location>
</feature>
<dbReference type="PANTHER" id="PTHR10259">
    <property type="entry name" value="THIOPURINE S-METHYLTRANSFERASE"/>
    <property type="match status" value="1"/>
</dbReference>
<dbReference type="GO" id="GO:0032259">
    <property type="term" value="P:methylation"/>
    <property type="evidence" value="ECO:0007669"/>
    <property type="project" value="UniProtKB-KW"/>
</dbReference>
<evidence type="ECO:0000256" key="3">
    <source>
        <dbReference type="ARBA" id="ARBA00022691"/>
    </source>
</evidence>
<sequence length="102" mass="11854">SKFANTVDCVWDRASLIALDKADRKLYVPQISKMLKPKFSYLLETITYEESKMRGPPFSVTPEEVEEHYGKFCKIHALENECLERLVYGNPATFHVFHLTNK</sequence>
<dbReference type="VEuPathDB" id="VectorBase:LDEU013825"/>
<comment type="caution">
    <text evidence="4">The sequence shown here is derived from an EMBL/GenBank/DDBJ whole genome shotgun (WGS) entry which is preliminary data.</text>
</comment>
<reference evidence="4 5" key="1">
    <citation type="journal article" date="2018" name="Gigascience">
        <title>Genomes of trombidid mites reveal novel predicted allergens and laterally-transferred genes associated with secondary metabolism.</title>
        <authorList>
            <person name="Dong X."/>
            <person name="Chaisiri K."/>
            <person name="Xia D."/>
            <person name="Armstrong S.D."/>
            <person name="Fang Y."/>
            <person name="Donnelly M.J."/>
            <person name="Kadowaki T."/>
            <person name="McGarry J.W."/>
            <person name="Darby A.C."/>
            <person name="Makepeace B.L."/>
        </authorList>
    </citation>
    <scope>NUCLEOTIDE SEQUENCE [LARGE SCALE GENOMIC DNA]</scope>
    <source>
        <strain evidence="4">UoL-UT</strain>
    </source>
</reference>
<dbReference type="PANTHER" id="PTHR10259:SF11">
    <property type="entry name" value="THIOPURINE S-METHYLTRANSFERASE"/>
    <property type="match status" value="1"/>
</dbReference>
<keyword evidence="3" id="KW-0949">S-adenosyl-L-methionine</keyword>
<dbReference type="Pfam" id="PF05724">
    <property type="entry name" value="TPMT"/>
    <property type="match status" value="1"/>
</dbReference>
<keyword evidence="5" id="KW-1185">Reference proteome</keyword>
<proteinExistence type="predicted"/>
<evidence type="ECO:0000313" key="5">
    <source>
        <dbReference type="Proteomes" id="UP000288716"/>
    </source>
</evidence>
<keyword evidence="1" id="KW-0489">Methyltransferase</keyword>
<dbReference type="OrthoDB" id="276151at2759"/>
<accession>A0A443RSH2</accession>
<dbReference type="GO" id="GO:0008119">
    <property type="term" value="F:thiopurine S-methyltransferase activity"/>
    <property type="evidence" value="ECO:0007669"/>
    <property type="project" value="TreeGrafter"/>
</dbReference>
<dbReference type="Gene3D" id="3.40.50.150">
    <property type="entry name" value="Vaccinia Virus protein VP39"/>
    <property type="match status" value="1"/>
</dbReference>
<dbReference type="SUPFAM" id="SSF53335">
    <property type="entry name" value="S-adenosyl-L-methionine-dependent methyltransferases"/>
    <property type="match status" value="1"/>
</dbReference>
<keyword evidence="2" id="KW-0808">Transferase</keyword>
<evidence type="ECO:0000256" key="2">
    <source>
        <dbReference type="ARBA" id="ARBA00022679"/>
    </source>
</evidence>
<dbReference type="Proteomes" id="UP000288716">
    <property type="component" value="Unassembled WGS sequence"/>
</dbReference>
<evidence type="ECO:0000313" key="4">
    <source>
        <dbReference type="EMBL" id="RWS18215.1"/>
    </source>
</evidence>